<dbReference type="Gene3D" id="1.25.40.10">
    <property type="entry name" value="Tetratricopeptide repeat domain"/>
    <property type="match status" value="1"/>
</dbReference>
<evidence type="ECO:0000256" key="2">
    <source>
        <dbReference type="PROSITE-ProRule" id="PRU00708"/>
    </source>
</evidence>
<dbReference type="PANTHER" id="PTHR47933">
    <property type="entry name" value="PENTATRICOPEPTIDE REPEAT-CONTAINING PROTEIN 1, MITOCHONDRIAL"/>
    <property type="match status" value="1"/>
</dbReference>
<feature type="repeat" description="PPR" evidence="2">
    <location>
        <begin position="84"/>
        <end position="118"/>
    </location>
</feature>
<evidence type="ECO:0000256" key="1">
    <source>
        <dbReference type="ARBA" id="ARBA00022737"/>
    </source>
</evidence>
<keyword evidence="1" id="KW-0677">Repeat</keyword>
<dbReference type="PANTHER" id="PTHR47933:SF24">
    <property type="entry name" value="OS05G0207200 PROTEIN"/>
    <property type="match status" value="1"/>
</dbReference>
<accession>A0A1R3L5F8</accession>
<dbReference type="NCBIfam" id="TIGR00756">
    <property type="entry name" value="PPR"/>
    <property type="match status" value="3"/>
</dbReference>
<dbReference type="Gramene" id="ONK54844">
    <property type="protein sequence ID" value="ONK54844"/>
    <property type="gene ID" value="A4U43_UnF10590"/>
</dbReference>
<dbReference type="OMA" id="SAKSIDC"/>
<proteinExistence type="predicted"/>
<dbReference type="InterPro" id="IPR011990">
    <property type="entry name" value="TPR-like_helical_dom_sf"/>
</dbReference>
<sequence>MAELSRDLDELNLKPDACTYNILIRSAKSIDCALNLFDEMLERGIEPSIVTFGTLISALCNNSKLDEAFKLKEEMPRLYNIEPNAFVYAALIKALCKSGKLEEALSLRREISGLDSAVYSTLIRALFTDERV</sequence>
<evidence type="ECO:0008006" key="5">
    <source>
        <dbReference type="Google" id="ProtNLM"/>
    </source>
</evidence>
<keyword evidence="4" id="KW-1185">Reference proteome</keyword>
<dbReference type="InterPro" id="IPR002885">
    <property type="entry name" value="PPR_rpt"/>
</dbReference>
<feature type="repeat" description="PPR" evidence="2">
    <location>
        <begin position="48"/>
        <end position="78"/>
    </location>
</feature>
<reference evidence="4" key="1">
    <citation type="journal article" date="2017" name="Nat. Commun.">
        <title>The asparagus genome sheds light on the origin and evolution of a young Y chromosome.</title>
        <authorList>
            <person name="Harkess A."/>
            <person name="Zhou J."/>
            <person name="Xu C."/>
            <person name="Bowers J.E."/>
            <person name="Van der Hulst R."/>
            <person name="Ayyampalayam S."/>
            <person name="Mercati F."/>
            <person name="Riccardi P."/>
            <person name="McKain M.R."/>
            <person name="Kakrana A."/>
            <person name="Tang H."/>
            <person name="Ray J."/>
            <person name="Groenendijk J."/>
            <person name="Arikit S."/>
            <person name="Mathioni S.M."/>
            <person name="Nakano M."/>
            <person name="Shan H."/>
            <person name="Telgmann-Rauber A."/>
            <person name="Kanno A."/>
            <person name="Yue Z."/>
            <person name="Chen H."/>
            <person name="Li W."/>
            <person name="Chen Y."/>
            <person name="Xu X."/>
            <person name="Zhang Y."/>
            <person name="Luo S."/>
            <person name="Chen H."/>
            <person name="Gao J."/>
            <person name="Mao Z."/>
            <person name="Pires J.C."/>
            <person name="Luo M."/>
            <person name="Kudrna D."/>
            <person name="Wing R.A."/>
            <person name="Meyers B.C."/>
            <person name="Yi K."/>
            <person name="Kong H."/>
            <person name="Lavrijsen P."/>
            <person name="Sunseri F."/>
            <person name="Falavigna A."/>
            <person name="Ye Y."/>
            <person name="Leebens-Mack J.H."/>
            <person name="Chen G."/>
        </authorList>
    </citation>
    <scope>NUCLEOTIDE SEQUENCE [LARGE SCALE GENOMIC DNA]</scope>
    <source>
        <strain evidence="4">cv. DH0086</strain>
    </source>
</reference>
<protein>
    <recommendedName>
        <fullName evidence="5">Pentacotripeptide-repeat region of PRORP domain-containing protein</fullName>
    </recommendedName>
</protein>
<evidence type="ECO:0000313" key="4">
    <source>
        <dbReference type="Proteomes" id="UP000243459"/>
    </source>
</evidence>
<dbReference type="Pfam" id="PF01535">
    <property type="entry name" value="PPR"/>
    <property type="match status" value="1"/>
</dbReference>
<organism evidence="3 4">
    <name type="scientific">Asparagus officinalis</name>
    <name type="common">Garden asparagus</name>
    <dbReference type="NCBI Taxonomy" id="4686"/>
    <lineage>
        <taxon>Eukaryota</taxon>
        <taxon>Viridiplantae</taxon>
        <taxon>Streptophyta</taxon>
        <taxon>Embryophyta</taxon>
        <taxon>Tracheophyta</taxon>
        <taxon>Spermatophyta</taxon>
        <taxon>Magnoliopsida</taxon>
        <taxon>Liliopsida</taxon>
        <taxon>Asparagales</taxon>
        <taxon>Asparagaceae</taxon>
        <taxon>Asparagoideae</taxon>
        <taxon>Asparagus</taxon>
    </lineage>
</organism>
<evidence type="ECO:0000313" key="3">
    <source>
        <dbReference type="EMBL" id="ONK54844.1"/>
    </source>
</evidence>
<dbReference type="GO" id="GO:0003729">
    <property type="term" value="F:mRNA binding"/>
    <property type="evidence" value="ECO:0007669"/>
    <property type="project" value="TreeGrafter"/>
</dbReference>
<dbReference type="EMBL" id="KV864072">
    <property type="protein sequence ID" value="ONK54844.1"/>
    <property type="molecule type" value="Genomic_DNA"/>
</dbReference>
<name>A0A1R3L5F8_ASPOF</name>
<dbReference type="Proteomes" id="UP000243459">
    <property type="component" value="Unassembled WGS sequence"/>
</dbReference>
<dbReference type="Pfam" id="PF13041">
    <property type="entry name" value="PPR_2"/>
    <property type="match status" value="1"/>
</dbReference>
<dbReference type="PROSITE" id="PS51375">
    <property type="entry name" value="PPR"/>
    <property type="match status" value="2"/>
</dbReference>
<gene>
    <name evidence="3" type="ORF">A4U43_UnF10590</name>
</gene>
<dbReference type="AlphaFoldDB" id="A0A1R3L5F8"/>
<dbReference type="InterPro" id="IPR051240">
    <property type="entry name" value="Mito_RNA-Proc/Resp"/>
</dbReference>